<sequence length="178" mass="20825">MQYGSSAHHAKRQLRPVASEDYEVRESRFEQMPNRLLDPPPYSRFEQMPNRLLDPPPYADSYPPPYADSYPPPYADSYMKSYSFDEYRPETQNKVAVNKVAVVDNRHAKYKVYEEEEDVNTEADDFIKHSDDLVKLERAHKRPKLVDLVREEIAKLITMMPVRDASILHNGTAIRERP</sequence>
<name>A0A6A4LDR1_9ERIC</name>
<feature type="region of interest" description="Disordered" evidence="1">
    <location>
        <begin position="1"/>
        <end position="60"/>
    </location>
</feature>
<dbReference type="EMBL" id="QEFC01002099">
    <property type="protein sequence ID" value="KAE9454674.1"/>
    <property type="molecule type" value="Genomic_DNA"/>
</dbReference>
<gene>
    <name evidence="2" type="ORF">C3L33_13440</name>
</gene>
<evidence type="ECO:0000256" key="1">
    <source>
        <dbReference type="SAM" id="MobiDB-lite"/>
    </source>
</evidence>
<dbReference type="AlphaFoldDB" id="A0A6A4LDR1"/>
<evidence type="ECO:0000313" key="2">
    <source>
        <dbReference type="EMBL" id="KAE9454674.1"/>
    </source>
</evidence>
<dbReference type="OrthoDB" id="1635506at2759"/>
<protein>
    <submittedName>
        <fullName evidence="2">Uncharacterized protein</fullName>
    </submittedName>
</protein>
<accession>A0A6A4LDR1</accession>
<evidence type="ECO:0000313" key="3">
    <source>
        <dbReference type="Proteomes" id="UP000428333"/>
    </source>
</evidence>
<proteinExistence type="predicted"/>
<reference evidence="2 3" key="1">
    <citation type="journal article" date="2019" name="Genome Biol. Evol.">
        <title>The Rhododendron genome and chromosomal organization provide insight into shared whole-genome duplications across the heath family (Ericaceae).</title>
        <authorList>
            <person name="Soza V.L."/>
            <person name="Lindsley D."/>
            <person name="Waalkes A."/>
            <person name="Ramage E."/>
            <person name="Patwardhan R.P."/>
            <person name="Burton J.N."/>
            <person name="Adey A."/>
            <person name="Kumar A."/>
            <person name="Qiu R."/>
            <person name="Shendure J."/>
            <person name="Hall B."/>
        </authorList>
    </citation>
    <scope>NUCLEOTIDE SEQUENCE [LARGE SCALE GENOMIC DNA]</scope>
    <source>
        <strain evidence="2">RSF 1966-606</strain>
    </source>
</reference>
<dbReference type="Proteomes" id="UP000428333">
    <property type="component" value="Linkage Group LG08"/>
</dbReference>
<organism evidence="2 3">
    <name type="scientific">Rhododendron williamsianum</name>
    <dbReference type="NCBI Taxonomy" id="262921"/>
    <lineage>
        <taxon>Eukaryota</taxon>
        <taxon>Viridiplantae</taxon>
        <taxon>Streptophyta</taxon>
        <taxon>Embryophyta</taxon>
        <taxon>Tracheophyta</taxon>
        <taxon>Spermatophyta</taxon>
        <taxon>Magnoliopsida</taxon>
        <taxon>eudicotyledons</taxon>
        <taxon>Gunneridae</taxon>
        <taxon>Pentapetalae</taxon>
        <taxon>asterids</taxon>
        <taxon>Ericales</taxon>
        <taxon>Ericaceae</taxon>
        <taxon>Ericoideae</taxon>
        <taxon>Rhodoreae</taxon>
        <taxon>Rhododendron</taxon>
    </lineage>
</organism>
<feature type="non-terminal residue" evidence="2">
    <location>
        <position position="1"/>
    </location>
</feature>
<keyword evidence="3" id="KW-1185">Reference proteome</keyword>
<comment type="caution">
    <text evidence="2">The sequence shown here is derived from an EMBL/GenBank/DDBJ whole genome shotgun (WGS) entry which is preliminary data.</text>
</comment>